<dbReference type="EC" id="4.2.1.44" evidence="2"/>
<dbReference type="InterPro" id="IPR013022">
    <property type="entry name" value="Xyl_isomerase-like_TIM-brl"/>
</dbReference>
<accession>A0A7W8XSF2</accession>
<evidence type="ECO:0000313" key="2">
    <source>
        <dbReference type="EMBL" id="MBB5574754.1"/>
    </source>
</evidence>
<protein>
    <submittedName>
        <fullName evidence="2">Inosose dehydratase</fullName>
        <ecNumber evidence="2">4.2.1.44</ecNumber>
    </submittedName>
</protein>
<dbReference type="Gene3D" id="3.20.20.150">
    <property type="entry name" value="Divalent-metal-dependent TIM barrel enzymes"/>
    <property type="match status" value="1"/>
</dbReference>
<dbReference type="EMBL" id="JACHBI010000006">
    <property type="protein sequence ID" value="MBB5574754.1"/>
    <property type="molecule type" value="Genomic_DNA"/>
</dbReference>
<dbReference type="PANTHER" id="PTHR12110:SF41">
    <property type="entry name" value="INOSOSE DEHYDRATASE"/>
    <property type="match status" value="1"/>
</dbReference>
<reference evidence="2 3" key="1">
    <citation type="submission" date="2020-08" db="EMBL/GenBank/DDBJ databases">
        <title>Genomic Encyclopedia of Type Strains, Phase IV (KMG-V): Genome sequencing to study the core and pangenomes of soil and plant-associated prokaryotes.</title>
        <authorList>
            <person name="Whitman W."/>
        </authorList>
    </citation>
    <scope>NUCLEOTIDE SEQUENCE [LARGE SCALE GENOMIC DNA]</scope>
    <source>
        <strain evidence="2 3">SEMIA 4064</strain>
    </source>
</reference>
<dbReference type="PANTHER" id="PTHR12110">
    <property type="entry name" value="HYDROXYPYRUVATE ISOMERASE"/>
    <property type="match status" value="1"/>
</dbReference>
<dbReference type="AlphaFoldDB" id="A0A7W8XSF2"/>
<dbReference type="RefSeq" id="WP_183938425.1">
    <property type="nucleotide sequence ID" value="NZ_JACHBI010000006.1"/>
</dbReference>
<gene>
    <name evidence="2" type="ORF">GGD50_003383</name>
</gene>
<keyword evidence="3" id="KW-1185">Reference proteome</keyword>
<proteinExistence type="predicted"/>
<name>A0A7W8XSF2_9HYPH</name>
<dbReference type="GO" id="GO:0050114">
    <property type="term" value="F:myo-inosose-2 dehydratase activity"/>
    <property type="evidence" value="ECO:0007669"/>
    <property type="project" value="UniProtKB-EC"/>
</dbReference>
<evidence type="ECO:0000259" key="1">
    <source>
        <dbReference type="Pfam" id="PF01261"/>
    </source>
</evidence>
<keyword evidence="2" id="KW-0456">Lyase</keyword>
<evidence type="ECO:0000313" key="3">
    <source>
        <dbReference type="Proteomes" id="UP000549882"/>
    </source>
</evidence>
<comment type="caution">
    <text evidence="2">The sequence shown here is derived from an EMBL/GenBank/DDBJ whole genome shotgun (WGS) entry which is preliminary data.</text>
</comment>
<feature type="domain" description="Xylose isomerase-like TIM barrel" evidence="1">
    <location>
        <begin position="31"/>
        <end position="295"/>
    </location>
</feature>
<dbReference type="Proteomes" id="UP000549882">
    <property type="component" value="Unassembled WGS sequence"/>
</dbReference>
<dbReference type="InterPro" id="IPR050312">
    <property type="entry name" value="IolE/XylAMocC-like"/>
</dbReference>
<dbReference type="InterPro" id="IPR036237">
    <property type="entry name" value="Xyl_isomerase-like_sf"/>
</dbReference>
<dbReference type="Pfam" id="PF01261">
    <property type="entry name" value="AP_endonuc_2"/>
    <property type="match status" value="1"/>
</dbReference>
<sequence>MSNPITITTAPCCWGVDDVNNPHLPPWEKVLDEAQAAGFGGLELGPYGYLPLDLGLVSEALNKRGLRIVAGTIFDALVSPANRANLLRQTDEICSLITQLPKPEKHSRQRFQAPYLTVMDWGHDERDYAAGHPDRAPRLDDGAWNGMVENIHAVAALARDKYGVRATIHPHAGGYIEFADELERIAADIPADLAGLCLDTGHMAYSGMDPVATLRHYWNRVDYIHFKDIDAKVYQEVMGERIRFFEACAKGVMCPIGRGSIDYPAIRALLTELGYGGYITIEQERDPLNTGSILEDLAASRTFLARVGF</sequence>
<organism evidence="2 3">
    <name type="scientific">Rhizobium paranaense</name>
    <dbReference type="NCBI Taxonomy" id="1650438"/>
    <lineage>
        <taxon>Bacteria</taxon>
        <taxon>Pseudomonadati</taxon>
        <taxon>Pseudomonadota</taxon>
        <taxon>Alphaproteobacteria</taxon>
        <taxon>Hyphomicrobiales</taxon>
        <taxon>Rhizobiaceae</taxon>
        <taxon>Rhizobium/Agrobacterium group</taxon>
        <taxon>Rhizobium</taxon>
    </lineage>
</organism>
<dbReference type="SUPFAM" id="SSF51658">
    <property type="entry name" value="Xylose isomerase-like"/>
    <property type="match status" value="1"/>
</dbReference>